<evidence type="ECO:0000256" key="3">
    <source>
        <dbReference type="ARBA" id="ARBA00022475"/>
    </source>
</evidence>
<dbReference type="EMBL" id="VBAI01000195">
    <property type="protein sequence ID" value="TMJ08430.1"/>
    <property type="molecule type" value="Genomic_DNA"/>
</dbReference>
<feature type="transmembrane region" description="Helical" evidence="7">
    <location>
        <begin position="96"/>
        <end position="116"/>
    </location>
</feature>
<feature type="domain" description="ABC transmembrane type-1" evidence="8">
    <location>
        <begin position="94"/>
        <end position="262"/>
    </location>
</feature>
<dbReference type="PANTHER" id="PTHR43386">
    <property type="entry name" value="OLIGOPEPTIDE TRANSPORT SYSTEM PERMEASE PROTEIN APPC"/>
    <property type="match status" value="1"/>
</dbReference>
<dbReference type="Pfam" id="PF00528">
    <property type="entry name" value="BPD_transp_1"/>
    <property type="match status" value="1"/>
</dbReference>
<gene>
    <name evidence="9" type="ORF">E6G98_12200</name>
</gene>
<dbReference type="InterPro" id="IPR035906">
    <property type="entry name" value="MetI-like_sf"/>
</dbReference>
<dbReference type="InterPro" id="IPR025966">
    <property type="entry name" value="OppC_N"/>
</dbReference>
<feature type="transmembrane region" description="Helical" evidence="7">
    <location>
        <begin position="136"/>
        <end position="169"/>
    </location>
</feature>
<dbReference type="CDD" id="cd06261">
    <property type="entry name" value="TM_PBP2"/>
    <property type="match status" value="1"/>
</dbReference>
<name>A0A537LKB8_9BACT</name>
<accession>A0A537LKB8</accession>
<dbReference type="Proteomes" id="UP000315217">
    <property type="component" value="Unassembled WGS sequence"/>
</dbReference>
<dbReference type="SUPFAM" id="SSF161098">
    <property type="entry name" value="MetI-like"/>
    <property type="match status" value="1"/>
</dbReference>
<evidence type="ECO:0000256" key="7">
    <source>
        <dbReference type="RuleBase" id="RU363032"/>
    </source>
</evidence>
<evidence type="ECO:0000256" key="2">
    <source>
        <dbReference type="ARBA" id="ARBA00022448"/>
    </source>
</evidence>
<keyword evidence="5 7" id="KW-1133">Transmembrane helix</keyword>
<keyword evidence="2 7" id="KW-0813">Transport</keyword>
<dbReference type="PROSITE" id="PS50928">
    <property type="entry name" value="ABC_TM1"/>
    <property type="match status" value="1"/>
</dbReference>
<dbReference type="AlphaFoldDB" id="A0A537LKB8"/>
<evidence type="ECO:0000256" key="4">
    <source>
        <dbReference type="ARBA" id="ARBA00022692"/>
    </source>
</evidence>
<feature type="transmembrane region" description="Helical" evidence="7">
    <location>
        <begin position="33"/>
        <end position="57"/>
    </location>
</feature>
<feature type="non-terminal residue" evidence="9">
    <location>
        <position position="262"/>
    </location>
</feature>
<comment type="caution">
    <text evidence="9">The sequence shown here is derived from an EMBL/GenBank/DDBJ whole genome shotgun (WGS) entry which is preliminary data.</text>
</comment>
<dbReference type="GO" id="GO:0005886">
    <property type="term" value="C:plasma membrane"/>
    <property type="evidence" value="ECO:0007669"/>
    <property type="project" value="UniProtKB-SubCell"/>
</dbReference>
<comment type="subcellular location">
    <subcellularLocation>
        <location evidence="1 7">Cell membrane</location>
        <topology evidence="1 7">Multi-pass membrane protein</topology>
    </subcellularLocation>
</comment>
<organism evidence="9 10">
    <name type="scientific">Candidatus Segetimicrobium genomatis</name>
    <dbReference type="NCBI Taxonomy" id="2569760"/>
    <lineage>
        <taxon>Bacteria</taxon>
        <taxon>Bacillati</taxon>
        <taxon>Candidatus Sysuimicrobiota</taxon>
        <taxon>Candidatus Sysuimicrobiia</taxon>
        <taxon>Candidatus Sysuimicrobiales</taxon>
        <taxon>Candidatus Segetimicrobiaceae</taxon>
        <taxon>Candidatus Segetimicrobium</taxon>
    </lineage>
</organism>
<reference evidence="9 10" key="1">
    <citation type="journal article" date="2019" name="Nat. Microbiol.">
        <title>Mediterranean grassland soil C-N compound turnover is dependent on rainfall and depth, and is mediated by genomically divergent microorganisms.</title>
        <authorList>
            <person name="Diamond S."/>
            <person name="Andeer P.F."/>
            <person name="Li Z."/>
            <person name="Crits-Christoph A."/>
            <person name="Burstein D."/>
            <person name="Anantharaman K."/>
            <person name="Lane K.R."/>
            <person name="Thomas B.C."/>
            <person name="Pan C."/>
            <person name="Northen T.R."/>
            <person name="Banfield J.F."/>
        </authorList>
    </citation>
    <scope>NUCLEOTIDE SEQUENCE [LARGE SCALE GENOMIC DNA]</scope>
    <source>
        <strain evidence="9">NP_1</strain>
    </source>
</reference>
<comment type="similarity">
    <text evidence="7">Belongs to the binding-protein-dependent transport system permease family.</text>
</comment>
<proteinExistence type="inferred from homology"/>
<evidence type="ECO:0000313" key="9">
    <source>
        <dbReference type="EMBL" id="TMJ08430.1"/>
    </source>
</evidence>
<keyword evidence="3" id="KW-1003">Cell membrane</keyword>
<sequence>MARGGVAEALALRPRRRPLLARALPRPLAGSPLALLSLGIVVLWGAAAVAAPLLAPYPPLDQDIVRRLAPPNTAHWLGTDPLGRDILSRIVYGARLSIPVGIAAVGLAVILGMIMGSTAGTLGGAVDEVIMRITDLMLAFPTVIFAMVITAALGAGIRNAVVAIMLAWWPSYARLVRGLVLSLREREYVEAARALGASRTRIFLRHVLPGITSPLVIMSTLDIGHAILTFASLSFLGLGPPPEIPEWGSMIASGRSYLDQWW</sequence>
<keyword evidence="4 7" id="KW-0812">Transmembrane</keyword>
<dbReference type="InterPro" id="IPR050366">
    <property type="entry name" value="BP-dependent_transpt_permease"/>
</dbReference>
<evidence type="ECO:0000259" key="8">
    <source>
        <dbReference type="PROSITE" id="PS50928"/>
    </source>
</evidence>
<dbReference type="InterPro" id="IPR000515">
    <property type="entry name" value="MetI-like"/>
</dbReference>
<evidence type="ECO:0000256" key="1">
    <source>
        <dbReference type="ARBA" id="ARBA00004651"/>
    </source>
</evidence>
<dbReference type="Gene3D" id="1.10.3720.10">
    <property type="entry name" value="MetI-like"/>
    <property type="match status" value="1"/>
</dbReference>
<evidence type="ECO:0000313" key="10">
    <source>
        <dbReference type="Proteomes" id="UP000315217"/>
    </source>
</evidence>
<protein>
    <submittedName>
        <fullName evidence="9">ABC transporter permease</fullName>
    </submittedName>
</protein>
<dbReference type="GO" id="GO:0055085">
    <property type="term" value="P:transmembrane transport"/>
    <property type="evidence" value="ECO:0007669"/>
    <property type="project" value="InterPro"/>
</dbReference>
<keyword evidence="6 7" id="KW-0472">Membrane</keyword>
<evidence type="ECO:0000256" key="6">
    <source>
        <dbReference type="ARBA" id="ARBA00023136"/>
    </source>
</evidence>
<dbReference type="Pfam" id="PF12911">
    <property type="entry name" value="OppC_N"/>
    <property type="match status" value="1"/>
</dbReference>
<evidence type="ECO:0000256" key="5">
    <source>
        <dbReference type="ARBA" id="ARBA00022989"/>
    </source>
</evidence>
<dbReference type="PANTHER" id="PTHR43386:SF1">
    <property type="entry name" value="D,D-DIPEPTIDE TRANSPORT SYSTEM PERMEASE PROTEIN DDPC-RELATED"/>
    <property type="match status" value="1"/>
</dbReference>